<dbReference type="PANTHER" id="PTHR32347:SF23">
    <property type="entry name" value="BLL5650 PROTEIN"/>
    <property type="match status" value="1"/>
</dbReference>
<dbReference type="OrthoDB" id="9763546at2"/>
<evidence type="ECO:0000313" key="5">
    <source>
        <dbReference type="Proteomes" id="UP000185678"/>
    </source>
</evidence>
<keyword evidence="5" id="KW-1185">Reference proteome</keyword>
<dbReference type="Gene3D" id="2.40.50.100">
    <property type="match status" value="1"/>
</dbReference>
<dbReference type="RefSeq" id="WP_084195034.1">
    <property type="nucleotide sequence ID" value="NZ_FTOA01000015.1"/>
</dbReference>
<accession>A0A1N7QCP8</accession>
<dbReference type="AlphaFoldDB" id="A0A1N7QCP8"/>
<dbReference type="PANTHER" id="PTHR32347">
    <property type="entry name" value="EFFLUX SYSTEM COMPONENT YKNX-RELATED"/>
    <property type="match status" value="1"/>
</dbReference>
<comment type="subcellular location">
    <subcellularLocation>
        <location evidence="1">Cell envelope</location>
    </subcellularLocation>
</comment>
<keyword evidence="2 3" id="KW-0175">Coiled coil</keyword>
<organism evidence="4 5">
    <name type="scientific">Insolitispirillum peregrinum</name>
    <dbReference type="NCBI Taxonomy" id="80876"/>
    <lineage>
        <taxon>Bacteria</taxon>
        <taxon>Pseudomonadati</taxon>
        <taxon>Pseudomonadota</taxon>
        <taxon>Alphaproteobacteria</taxon>
        <taxon>Rhodospirillales</taxon>
        <taxon>Novispirillaceae</taxon>
        <taxon>Insolitispirillum</taxon>
    </lineage>
</organism>
<feature type="coiled-coil region" evidence="3">
    <location>
        <begin position="255"/>
        <end position="306"/>
    </location>
</feature>
<evidence type="ECO:0000256" key="1">
    <source>
        <dbReference type="ARBA" id="ARBA00004196"/>
    </source>
</evidence>
<dbReference type="InterPro" id="IPR050465">
    <property type="entry name" value="UPF0194_transport"/>
</dbReference>
<name>A0A1N7QCP8_9PROT</name>
<evidence type="ECO:0000256" key="2">
    <source>
        <dbReference type="ARBA" id="ARBA00023054"/>
    </source>
</evidence>
<protein>
    <submittedName>
        <fullName evidence="4">HlyD family secretion protein</fullName>
    </submittedName>
</protein>
<evidence type="ECO:0000313" key="4">
    <source>
        <dbReference type="EMBL" id="SIT20658.1"/>
    </source>
</evidence>
<dbReference type="Proteomes" id="UP000185678">
    <property type="component" value="Unassembled WGS sequence"/>
</dbReference>
<reference evidence="4 5" key="1">
    <citation type="submission" date="2017-01" db="EMBL/GenBank/DDBJ databases">
        <authorList>
            <person name="Mah S.A."/>
            <person name="Swanson W.J."/>
            <person name="Moy G.W."/>
            <person name="Vacquier V.D."/>
        </authorList>
    </citation>
    <scope>NUCLEOTIDE SEQUENCE [LARGE SCALE GENOMIC DNA]</scope>
    <source>
        <strain evidence="4 5">DSM 11589</strain>
    </source>
</reference>
<proteinExistence type="predicted"/>
<dbReference type="EMBL" id="FTOA01000015">
    <property type="protein sequence ID" value="SIT20658.1"/>
    <property type="molecule type" value="Genomic_DNA"/>
</dbReference>
<gene>
    <name evidence="4" type="ORF">SAMN05421779_11518</name>
</gene>
<dbReference type="STRING" id="80876.SAMN05421779_11518"/>
<sequence length="449" mass="49633">MTMMSLPSTDGAAGRLAVLVQLEQRARSAETPQALAFVMVNDTRGLLDYRRALFWDAERRTLQACSGLVALEPQSPLVGWLTARCQHWQGREDAARVQELNAADMVASDAQDWAEHVNGRLFWLPIRHPDRRLAGALLLDRDLPFTPADLSLLTLLLDGYGHAWAALHRRTRSRPRINPRSRRLWIGAGAAAVLACLFPVRQSVLAPAEIVARDPAVLRAPVQAVVEQILVRPNQPVVTGEPVVRLDTREWESRRQSALQELTVADAEYRQAQQQALFDDRSKAGLATLRGRIEQARADVAFIEDNLSRMTITAPRSGVAIYDDPSEWIGRPVALGERIMQIAEPGEGELEIHLPVADAIDLPPGAEIRLFLNNAPASPLGATLDRIGYRASPTADGIMAYRVSGLFVDGDSRIRVGLKGTAKLYGERTVLLLYVLRRPLTALRIHLGW</sequence>
<evidence type="ECO:0000256" key="3">
    <source>
        <dbReference type="SAM" id="Coils"/>
    </source>
</evidence>
<dbReference type="SUPFAM" id="SSF111369">
    <property type="entry name" value="HlyD-like secretion proteins"/>
    <property type="match status" value="1"/>
</dbReference>
<dbReference type="Gene3D" id="1.10.287.470">
    <property type="entry name" value="Helix hairpin bin"/>
    <property type="match status" value="1"/>
</dbReference>
<dbReference type="GO" id="GO:0030313">
    <property type="term" value="C:cell envelope"/>
    <property type="evidence" value="ECO:0007669"/>
    <property type="project" value="UniProtKB-SubCell"/>
</dbReference>